<keyword evidence="1" id="KW-1133">Transmembrane helix</keyword>
<protein>
    <submittedName>
        <fullName evidence="2">Uncharacterized protein</fullName>
    </submittedName>
</protein>
<reference evidence="2" key="1">
    <citation type="submission" date="2019-09" db="EMBL/GenBank/DDBJ databases">
        <title>Characterisation of the sponge microbiome using genome-centric metagenomics.</title>
        <authorList>
            <person name="Engelberts J.P."/>
            <person name="Robbins S.J."/>
            <person name="De Goeij J.M."/>
            <person name="Aranda M."/>
            <person name="Bell S.C."/>
            <person name="Webster N.S."/>
        </authorList>
    </citation>
    <scope>NUCLEOTIDE SEQUENCE</scope>
    <source>
        <strain evidence="2">SB0662_bin_9</strain>
    </source>
</reference>
<accession>A0A6B1DS61</accession>
<feature type="transmembrane region" description="Helical" evidence="1">
    <location>
        <begin position="21"/>
        <end position="40"/>
    </location>
</feature>
<feature type="transmembrane region" description="Helical" evidence="1">
    <location>
        <begin position="60"/>
        <end position="78"/>
    </location>
</feature>
<sequence>MSDSDSTELAEERARDSQGRLRLLAGIGAGALLGALLAWYAGEVKAEAEQEGGEDAPLKAGDLITLGVEVLGFVKIVYRTLRRI</sequence>
<evidence type="ECO:0000256" key="1">
    <source>
        <dbReference type="SAM" id="Phobius"/>
    </source>
</evidence>
<keyword evidence="1" id="KW-0812">Transmembrane</keyword>
<comment type="caution">
    <text evidence="2">The sequence shown here is derived from an EMBL/GenBank/DDBJ whole genome shotgun (WGS) entry which is preliminary data.</text>
</comment>
<organism evidence="2">
    <name type="scientific">Caldilineaceae bacterium SB0662_bin_9</name>
    <dbReference type="NCBI Taxonomy" id="2605258"/>
    <lineage>
        <taxon>Bacteria</taxon>
        <taxon>Bacillati</taxon>
        <taxon>Chloroflexota</taxon>
        <taxon>Caldilineae</taxon>
        <taxon>Caldilineales</taxon>
        <taxon>Caldilineaceae</taxon>
    </lineage>
</organism>
<gene>
    <name evidence="2" type="ORF">F4Y08_04835</name>
</gene>
<name>A0A6B1DS61_9CHLR</name>
<proteinExistence type="predicted"/>
<dbReference type="AlphaFoldDB" id="A0A6B1DS61"/>
<evidence type="ECO:0000313" key="2">
    <source>
        <dbReference type="EMBL" id="MYD89655.1"/>
    </source>
</evidence>
<keyword evidence="1" id="KW-0472">Membrane</keyword>
<dbReference type="EMBL" id="VXPY01000031">
    <property type="protein sequence ID" value="MYD89655.1"/>
    <property type="molecule type" value="Genomic_DNA"/>
</dbReference>